<feature type="signal peptide" evidence="6">
    <location>
        <begin position="1"/>
        <end position="21"/>
    </location>
</feature>
<comment type="caution">
    <text evidence="8">The sequence shown here is derived from an EMBL/GenBank/DDBJ whole genome shotgun (WGS) entry which is preliminary data.</text>
</comment>
<evidence type="ECO:0000256" key="3">
    <source>
        <dbReference type="ARBA" id="ARBA00023004"/>
    </source>
</evidence>
<keyword evidence="1 4" id="KW-0349">Heme</keyword>
<dbReference type="PANTHER" id="PTHR35008:SF8">
    <property type="entry name" value="ALCOHOL DEHYDROGENASE CYTOCHROME C SUBUNIT"/>
    <property type="match status" value="1"/>
</dbReference>
<evidence type="ECO:0000313" key="8">
    <source>
        <dbReference type="EMBL" id="EDY20305.1"/>
    </source>
</evidence>
<dbReference type="Gene3D" id="1.10.760.10">
    <property type="entry name" value="Cytochrome c-like domain"/>
    <property type="match status" value="1"/>
</dbReference>
<evidence type="ECO:0000256" key="2">
    <source>
        <dbReference type="ARBA" id="ARBA00022723"/>
    </source>
</evidence>
<evidence type="ECO:0000256" key="6">
    <source>
        <dbReference type="SAM" id="SignalP"/>
    </source>
</evidence>
<evidence type="ECO:0000313" key="9">
    <source>
        <dbReference type="Proteomes" id="UP000005824"/>
    </source>
</evidence>
<dbReference type="InterPro" id="IPR051459">
    <property type="entry name" value="Cytochrome_c-type_DH"/>
</dbReference>
<protein>
    <submittedName>
        <fullName evidence="8">Cytochrome c class I</fullName>
    </submittedName>
</protein>
<evidence type="ECO:0000256" key="5">
    <source>
        <dbReference type="SAM" id="MobiDB-lite"/>
    </source>
</evidence>
<proteinExistence type="predicted"/>
<evidence type="ECO:0000256" key="1">
    <source>
        <dbReference type="ARBA" id="ARBA00022617"/>
    </source>
</evidence>
<dbReference type="PROSITE" id="PS51007">
    <property type="entry name" value="CYTC"/>
    <property type="match status" value="1"/>
</dbReference>
<keyword evidence="2 4" id="KW-0479">Metal-binding</keyword>
<keyword evidence="9" id="KW-1185">Reference proteome</keyword>
<keyword evidence="3 4" id="KW-0408">Iron</keyword>
<accession>B4CZZ1</accession>
<dbReference type="InterPro" id="IPR009056">
    <property type="entry name" value="Cyt_c-like_dom"/>
</dbReference>
<dbReference type="Pfam" id="PF00034">
    <property type="entry name" value="Cytochrom_C"/>
    <property type="match status" value="1"/>
</dbReference>
<dbReference type="Proteomes" id="UP000005824">
    <property type="component" value="Unassembled WGS sequence"/>
</dbReference>
<gene>
    <name evidence="8" type="ORF">CfE428DRAFT_2229</name>
</gene>
<organism evidence="8 9">
    <name type="scientific">Chthoniobacter flavus Ellin428</name>
    <dbReference type="NCBI Taxonomy" id="497964"/>
    <lineage>
        <taxon>Bacteria</taxon>
        <taxon>Pseudomonadati</taxon>
        <taxon>Verrucomicrobiota</taxon>
        <taxon>Spartobacteria</taxon>
        <taxon>Chthoniobacterales</taxon>
        <taxon>Chthoniobacteraceae</taxon>
        <taxon>Chthoniobacter</taxon>
    </lineage>
</organism>
<dbReference type="GO" id="GO:0046872">
    <property type="term" value="F:metal ion binding"/>
    <property type="evidence" value="ECO:0007669"/>
    <property type="project" value="UniProtKB-KW"/>
</dbReference>
<feature type="chain" id="PRO_5002800278" evidence="6">
    <location>
        <begin position="22"/>
        <end position="165"/>
    </location>
</feature>
<reference evidence="8 9" key="1">
    <citation type="journal article" date="2011" name="J. Bacteriol.">
        <title>Genome sequence of Chthoniobacter flavus Ellin428, an aerobic heterotrophic soil bacterium.</title>
        <authorList>
            <person name="Kant R."/>
            <person name="van Passel M.W."/>
            <person name="Palva A."/>
            <person name="Lucas S."/>
            <person name="Lapidus A."/>
            <person name="Glavina Del Rio T."/>
            <person name="Dalin E."/>
            <person name="Tice H."/>
            <person name="Bruce D."/>
            <person name="Goodwin L."/>
            <person name="Pitluck S."/>
            <person name="Larimer F.W."/>
            <person name="Land M.L."/>
            <person name="Hauser L."/>
            <person name="Sangwan P."/>
            <person name="de Vos W.M."/>
            <person name="Janssen P.H."/>
            <person name="Smidt H."/>
        </authorList>
    </citation>
    <scope>NUCLEOTIDE SEQUENCE [LARGE SCALE GENOMIC DNA]</scope>
    <source>
        <strain evidence="8 9">Ellin428</strain>
    </source>
</reference>
<feature type="compositionally biased region" description="Basic and acidic residues" evidence="5">
    <location>
        <begin position="156"/>
        <end position="165"/>
    </location>
</feature>
<feature type="region of interest" description="Disordered" evidence="5">
    <location>
        <begin position="146"/>
        <end position="165"/>
    </location>
</feature>
<feature type="domain" description="Cytochrome c" evidence="7">
    <location>
        <begin position="31"/>
        <end position="125"/>
    </location>
</feature>
<keyword evidence="6" id="KW-0732">Signal</keyword>
<dbReference type="AlphaFoldDB" id="B4CZZ1"/>
<dbReference type="STRING" id="497964.CfE428DRAFT_2229"/>
<dbReference type="PANTHER" id="PTHR35008">
    <property type="entry name" value="BLL4482 PROTEIN-RELATED"/>
    <property type="match status" value="1"/>
</dbReference>
<dbReference type="InterPro" id="IPR036909">
    <property type="entry name" value="Cyt_c-like_dom_sf"/>
</dbReference>
<evidence type="ECO:0000259" key="7">
    <source>
        <dbReference type="PROSITE" id="PS51007"/>
    </source>
</evidence>
<dbReference type="GO" id="GO:0020037">
    <property type="term" value="F:heme binding"/>
    <property type="evidence" value="ECO:0007669"/>
    <property type="project" value="InterPro"/>
</dbReference>
<sequence precursor="true">MKTIFTALASLTVLTVLTALAKSEEAFDLKASIERGKAVYMQTCIACHQPTGLGIPGAFPPLAGTEYTQGDSRRMIAMTLKGVNPPLKVKDMLYAVPMPPLPTQFPILKDDNKLADVINYVRNSFGNKDEKGVTPAMISDVRKEFENRPAPWTEPELQKFPEAKK</sequence>
<dbReference type="GO" id="GO:0009055">
    <property type="term" value="F:electron transfer activity"/>
    <property type="evidence" value="ECO:0007669"/>
    <property type="project" value="InterPro"/>
</dbReference>
<name>B4CZZ1_9BACT</name>
<dbReference type="SUPFAM" id="SSF46626">
    <property type="entry name" value="Cytochrome c"/>
    <property type="match status" value="1"/>
</dbReference>
<dbReference type="InParanoid" id="B4CZZ1"/>
<evidence type="ECO:0000256" key="4">
    <source>
        <dbReference type="PROSITE-ProRule" id="PRU00433"/>
    </source>
</evidence>
<dbReference type="EMBL" id="ABVL01000005">
    <property type="protein sequence ID" value="EDY20305.1"/>
    <property type="molecule type" value="Genomic_DNA"/>
</dbReference>
<dbReference type="RefSeq" id="WP_006979554.1">
    <property type="nucleotide sequence ID" value="NZ_ABVL01000005.1"/>
</dbReference>
<dbReference type="eggNOG" id="COG2010">
    <property type="taxonomic scope" value="Bacteria"/>
</dbReference>